<sequence length="32" mass="3629">MRDGGVLQFKEVIASVESIVHHYEFACFSVMV</sequence>
<reference evidence="1 2" key="1">
    <citation type="submission" date="2018-01" db="EMBL/GenBank/DDBJ databases">
        <authorList>
            <person name="Clerissi C."/>
        </authorList>
    </citation>
    <scope>NUCLEOTIDE SEQUENCE [LARGE SCALE GENOMIC DNA]</scope>
    <source>
        <strain evidence="1">Cupriavidus taiwanensis STM 8556</strain>
    </source>
</reference>
<proteinExistence type="predicted"/>
<evidence type="ECO:0000313" key="2">
    <source>
        <dbReference type="Proteomes" id="UP000256952"/>
    </source>
</evidence>
<dbReference type="EMBL" id="OFTH01000043">
    <property type="protein sequence ID" value="SOZ71534.1"/>
    <property type="molecule type" value="Genomic_DNA"/>
</dbReference>
<name>A0A976B210_9BURK</name>
<evidence type="ECO:0000313" key="1">
    <source>
        <dbReference type="EMBL" id="SOZ71534.1"/>
    </source>
</evidence>
<accession>A0A976B210</accession>
<organism evidence="1 2">
    <name type="scientific">Cupriavidus taiwanensis</name>
    <dbReference type="NCBI Taxonomy" id="164546"/>
    <lineage>
        <taxon>Bacteria</taxon>
        <taxon>Pseudomonadati</taxon>
        <taxon>Pseudomonadota</taxon>
        <taxon>Betaproteobacteria</taxon>
        <taxon>Burkholderiales</taxon>
        <taxon>Burkholderiaceae</taxon>
        <taxon>Cupriavidus</taxon>
    </lineage>
</organism>
<dbReference type="AlphaFoldDB" id="A0A976B210"/>
<comment type="caution">
    <text evidence="1">The sequence shown here is derived from an EMBL/GenBank/DDBJ whole genome shotgun (WGS) entry which is preliminary data.</text>
</comment>
<gene>
    <name evidence="1" type="ORF">CBM2613_B180009</name>
</gene>
<protein>
    <submittedName>
        <fullName evidence="1">Uncharacterized protein</fullName>
    </submittedName>
</protein>
<dbReference type="Proteomes" id="UP000256952">
    <property type="component" value="Chromosome CBM2613_b"/>
</dbReference>